<keyword evidence="2" id="KW-0472">Membrane</keyword>
<proteinExistence type="predicted"/>
<gene>
    <name evidence="3" type="ORF">ISN45_At04g007710</name>
</gene>
<keyword evidence="4" id="KW-1185">Reference proteome</keyword>
<feature type="region of interest" description="Disordered" evidence="1">
    <location>
        <begin position="140"/>
        <end position="189"/>
    </location>
</feature>
<feature type="compositionally biased region" description="Polar residues" evidence="1">
    <location>
        <begin position="142"/>
        <end position="152"/>
    </location>
</feature>
<organism evidence="3 4">
    <name type="scientific">Arabidopsis thaliana x Arabidopsis arenosa</name>
    <dbReference type="NCBI Taxonomy" id="1240361"/>
    <lineage>
        <taxon>Eukaryota</taxon>
        <taxon>Viridiplantae</taxon>
        <taxon>Streptophyta</taxon>
        <taxon>Embryophyta</taxon>
        <taxon>Tracheophyta</taxon>
        <taxon>Spermatophyta</taxon>
        <taxon>Magnoliopsida</taxon>
        <taxon>eudicotyledons</taxon>
        <taxon>Gunneridae</taxon>
        <taxon>Pentapetalae</taxon>
        <taxon>rosids</taxon>
        <taxon>malvids</taxon>
        <taxon>Brassicales</taxon>
        <taxon>Brassicaceae</taxon>
        <taxon>Camelineae</taxon>
        <taxon>Arabidopsis</taxon>
    </lineage>
</organism>
<name>A0A8T2DWP0_9BRAS</name>
<protein>
    <submittedName>
        <fullName evidence="3">Uncharacterized protein</fullName>
    </submittedName>
</protein>
<accession>A0A8T2DWP0</accession>
<keyword evidence="2" id="KW-1133">Transmembrane helix</keyword>
<evidence type="ECO:0000256" key="2">
    <source>
        <dbReference type="SAM" id="Phobius"/>
    </source>
</evidence>
<comment type="caution">
    <text evidence="3">The sequence shown here is derived from an EMBL/GenBank/DDBJ whole genome shotgun (WGS) entry which is preliminary data.</text>
</comment>
<feature type="transmembrane region" description="Helical" evidence="2">
    <location>
        <begin position="55"/>
        <end position="72"/>
    </location>
</feature>
<reference evidence="3 4" key="1">
    <citation type="submission" date="2020-12" db="EMBL/GenBank/DDBJ databases">
        <title>Concerted genomic and epigenomic changes stabilize Arabidopsis allopolyploids.</title>
        <authorList>
            <person name="Chen Z."/>
        </authorList>
    </citation>
    <scope>NUCLEOTIDE SEQUENCE [LARGE SCALE GENOMIC DNA]</scope>
    <source>
        <strain evidence="3">Allo738</strain>
        <tissue evidence="3">Leaf</tissue>
    </source>
</reference>
<dbReference type="AlphaFoldDB" id="A0A8T2DWP0"/>
<sequence length="209" mass="23743">MMFKWESGRGYTGQGLRWVPEPRLDIDDQSQCGIFEAPLTCPVIERLGGVTICGIRAWLMMLAGLMFFQMFYRMSGQRMERSESMNFSPVYQNWSQHFGPEDWVPYAGGEGDEGYYYPNMYGALDWDVPGTTPEYSLPRSVHYSTSEGSHSGTRPHVPVNQPTAHPNLSLPREVNEGNGEGRNIQSVPETQQKLGMIQILLTHMIQQQM</sequence>
<dbReference type="Proteomes" id="UP000694240">
    <property type="component" value="Chromosome 4"/>
</dbReference>
<dbReference type="EMBL" id="JAEFBK010000004">
    <property type="protein sequence ID" value="KAG7615246.1"/>
    <property type="molecule type" value="Genomic_DNA"/>
</dbReference>
<evidence type="ECO:0000313" key="3">
    <source>
        <dbReference type="EMBL" id="KAG7615246.1"/>
    </source>
</evidence>
<evidence type="ECO:0000256" key="1">
    <source>
        <dbReference type="SAM" id="MobiDB-lite"/>
    </source>
</evidence>
<keyword evidence="2" id="KW-0812">Transmembrane</keyword>
<evidence type="ECO:0000313" key="4">
    <source>
        <dbReference type="Proteomes" id="UP000694240"/>
    </source>
</evidence>